<proteinExistence type="predicted"/>
<protein>
    <recommendedName>
        <fullName evidence="3">CHC2 zinc finger</fullName>
    </recommendedName>
</protein>
<dbReference type="EMBL" id="FUYN01000013">
    <property type="protein sequence ID" value="SKB74205.1"/>
    <property type="molecule type" value="Genomic_DNA"/>
</dbReference>
<organism evidence="1 2">
    <name type="scientific">Acetoanaerobium noterae</name>
    <dbReference type="NCBI Taxonomy" id="745369"/>
    <lineage>
        <taxon>Bacteria</taxon>
        <taxon>Bacillati</taxon>
        <taxon>Bacillota</taxon>
        <taxon>Clostridia</taxon>
        <taxon>Peptostreptococcales</taxon>
        <taxon>Filifactoraceae</taxon>
        <taxon>Acetoanaerobium</taxon>
    </lineage>
</organism>
<gene>
    <name evidence="1" type="ORF">SAMN02745120_0113</name>
</gene>
<dbReference type="Gene3D" id="3.40.1360.10">
    <property type="match status" value="1"/>
</dbReference>
<dbReference type="SUPFAM" id="SSF56731">
    <property type="entry name" value="DNA primase core"/>
    <property type="match status" value="1"/>
</dbReference>
<accession>A0A1T5DRE5</accession>
<keyword evidence="2" id="KW-1185">Reference proteome</keyword>
<reference evidence="2" key="1">
    <citation type="submission" date="2017-02" db="EMBL/GenBank/DDBJ databases">
        <authorList>
            <person name="Varghese N."/>
            <person name="Submissions S."/>
        </authorList>
    </citation>
    <scope>NUCLEOTIDE SEQUENCE [LARGE SCALE GENOMIC DNA]</scope>
    <source>
        <strain evidence="2">ATCC 35199</strain>
    </source>
</reference>
<evidence type="ECO:0000313" key="1">
    <source>
        <dbReference type="EMBL" id="SKB74205.1"/>
    </source>
</evidence>
<evidence type="ECO:0008006" key="3">
    <source>
        <dbReference type="Google" id="ProtNLM"/>
    </source>
</evidence>
<name>A0A1T5DRE5_9FIRM</name>
<dbReference type="Proteomes" id="UP000243406">
    <property type="component" value="Unassembled WGS sequence"/>
</dbReference>
<sequence length="354" mass="41399">MFKDYKAIIEELSLNHNIKTSKVIGNEMDFYYCPSCIEHQIDINIEKGVFKCHRCSRTGNIKDLYDSLEGEGEYYRKYIKDSFNLKLDLEKITYQLQTNLRKSRNKVPLQYLYNYRLYTDETIELFKIGYAGEDFKITELSEKHYHLKNCITFPIFNKSGEIINIKFKQVQKITPDKYFKNKVFNLSGYGSSTTNYIHYTANADKLWIFEGEPDGILANQVLINNNLDFYKSTNIISPTAGASSIPREWNEDYFNIPTTIFYDNDFTGHRGMSKINQISANIRQANLENVLVNKEKDFTDLVRKVGEERSFKLLLLLETLAINENKGVDMLKELNAFKESLNRTLFKDFNMTLI</sequence>
<dbReference type="AlphaFoldDB" id="A0A1T5DRE5"/>
<evidence type="ECO:0000313" key="2">
    <source>
        <dbReference type="Proteomes" id="UP000243406"/>
    </source>
</evidence>
<dbReference type="OrthoDB" id="2665710at2"/>
<dbReference type="RefSeq" id="WP_079590801.1">
    <property type="nucleotide sequence ID" value="NZ_FUYN01000013.1"/>
</dbReference>